<protein>
    <submittedName>
        <fullName evidence="1">Uncharacterized protein</fullName>
    </submittedName>
</protein>
<dbReference type="AlphaFoldDB" id="A0A165CNI6"/>
<reference evidence="1 2" key="1">
    <citation type="journal article" date="2016" name="Mol. Biol. Evol.">
        <title>Comparative Genomics of Early-Diverging Mushroom-Forming Fungi Provides Insights into the Origins of Lignocellulose Decay Capabilities.</title>
        <authorList>
            <person name="Nagy L.G."/>
            <person name="Riley R."/>
            <person name="Tritt A."/>
            <person name="Adam C."/>
            <person name="Daum C."/>
            <person name="Floudas D."/>
            <person name="Sun H."/>
            <person name="Yadav J.S."/>
            <person name="Pangilinan J."/>
            <person name="Larsson K.H."/>
            <person name="Matsuura K."/>
            <person name="Barry K."/>
            <person name="Labutti K."/>
            <person name="Kuo R."/>
            <person name="Ohm R.A."/>
            <person name="Bhattacharya S.S."/>
            <person name="Shirouzu T."/>
            <person name="Yoshinaga Y."/>
            <person name="Martin F.M."/>
            <person name="Grigoriev I.V."/>
            <person name="Hibbett D.S."/>
        </authorList>
    </citation>
    <scope>NUCLEOTIDE SEQUENCE [LARGE SCALE GENOMIC DNA]</scope>
    <source>
        <strain evidence="1 2">93-53</strain>
    </source>
</reference>
<dbReference type="GeneID" id="63830066"/>
<dbReference type="RefSeq" id="XP_040760873.1">
    <property type="nucleotide sequence ID" value="XM_040913038.1"/>
</dbReference>
<organism evidence="1 2">
    <name type="scientific">Laetiporus sulphureus 93-53</name>
    <dbReference type="NCBI Taxonomy" id="1314785"/>
    <lineage>
        <taxon>Eukaryota</taxon>
        <taxon>Fungi</taxon>
        <taxon>Dikarya</taxon>
        <taxon>Basidiomycota</taxon>
        <taxon>Agaricomycotina</taxon>
        <taxon>Agaricomycetes</taxon>
        <taxon>Polyporales</taxon>
        <taxon>Laetiporus</taxon>
    </lineage>
</organism>
<gene>
    <name evidence="1" type="ORF">LAESUDRAFT_762126</name>
</gene>
<accession>A0A165CNI6</accession>
<dbReference type="OrthoDB" id="2799535at2759"/>
<evidence type="ECO:0000313" key="1">
    <source>
        <dbReference type="EMBL" id="KZT03133.1"/>
    </source>
</evidence>
<proteinExistence type="predicted"/>
<dbReference type="Proteomes" id="UP000076871">
    <property type="component" value="Unassembled WGS sequence"/>
</dbReference>
<dbReference type="InParanoid" id="A0A165CNI6"/>
<dbReference type="EMBL" id="KV427646">
    <property type="protein sequence ID" value="KZT03133.1"/>
    <property type="molecule type" value="Genomic_DNA"/>
</dbReference>
<sequence length="127" mass="14022">MTETKVTTALKDLRVGDMIWVKATVNKADLANPAATSATTKAVLQGKHVKRLCVVLIEGTTSVVVTYLTTFGDSAALPTRFTDKSYWYPAQWVSLRQKQTIFDDPVPKVASRFTSSSIRLILNAMKE</sequence>
<keyword evidence="2" id="KW-1185">Reference proteome</keyword>
<evidence type="ECO:0000313" key="2">
    <source>
        <dbReference type="Proteomes" id="UP000076871"/>
    </source>
</evidence>
<name>A0A165CNI6_9APHY</name>